<dbReference type="OrthoDB" id="8403128at2"/>
<dbReference type="EMBL" id="CP029553">
    <property type="protein sequence ID" value="AWN48274.1"/>
    <property type="molecule type" value="Genomic_DNA"/>
</dbReference>
<dbReference type="RefSeq" id="WP_109960565.1">
    <property type="nucleotide sequence ID" value="NZ_CP029553.1"/>
</dbReference>
<feature type="domain" description="HEPN" evidence="2">
    <location>
        <begin position="15"/>
        <end position="103"/>
    </location>
</feature>
<evidence type="ECO:0000259" key="2">
    <source>
        <dbReference type="Pfam" id="PF05168"/>
    </source>
</evidence>
<protein>
    <recommendedName>
        <fullName evidence="2">HEPN domain-containing protein</fullName>
    </recommendedName>
</protein>
<name>A0A2U8WPT0_9HYPH</name>
<dbReference type="Pfam" id="PF05168">
    <property type="entry name" value="HEPN"/>
    <property type="match status" value="1"/>
</dbReference>
<reference evidence="3 4" key="1">
    <citation type="submission" date="2018-05" db="EMBL/GenBank/DDBJ databases">
        <title>Complete Genome Sequence of Methylobacterium sp. 17Sr1-28.</title>
        <authorList>
            <person name="Srinivasan S."/>
        </authorList>
    </citation>
    <scope>NUCLEOTIDE SEQUENCE [LARGE SCALE GENOMIC DNA]</scope>
    <source>
        <strain evidence="3 4">17Sr1-28</strain>
    </source>
</reference>
<dbReference type="InterPro" id="IPR007842">
    <property type="entry name" value="HEPN_dom"/>
</dbReference>
<dbReference type="SUPFAM" id="SSF81593">
    <property type="entry name" value="Nucleotidyltransferase substrate binding subunit/domain"/>
    <property type="match status" value="1"/>
</dbReference>
<dbReference type="KEGG" id="mtea:DK419_19570"/>
<keyword evidence="4" id="KW-1185">Reference proteome</keyword>
<accession>A0A2U8WPT0</accession>
<evidence type="ECO:0000313" key="4">
    <source>
        <dbReference type="Proteomes" id="UP000245444"/>
    </source>
</evidence>
<feature type="region of interest" description="Disordered" evidence="1">
    <location>
        <begin position="140"/>
        <end position="171"/>
    </location>
</feature>
<dbReference type="Proteomes" id="UP000245444">
    <property type="component" value="Chromosome"/>
</dbReference>
<organism evidence="3 4">
    <name type="scientific">Methylobacterium terrae</name>
    <dbReference type="NCBI Taxonomy" id="2202827"/>
    <lineage>
        <taxon>Bacteria</taxon>
        <taxon>Pseudomonadati</taxon>
        <taxon>Pseudomonadota</taxon>
        <taxon>Alphaproteobacteria</taxon>
        <taxon>Hyphomicrobiales</taxon>
        <taxon>Methylobacteriaceae</taxon>
        <taxon>Methylobacterium</taxon>
    </lineage>
</organism>
<evidence type="ECO:0000256" key="1">
    <source>
        <dbReference type="SAM" id="MobiDB-lite"/>
    </source>
</evidence>
<proteinExistence type="predicted"/>
<dbReference type="Gene3D" id="1.20.120.330">
    <property type="entry name" value="Nucleotidyltransferases domain 2"/>
    <property type="match status" value="1"/>
</dbReference>
<dbReference type="AlphaFoldDB" id="A0A2U8WPT0"/>
<gene>
    <name evidence="3" type="ORF">DK419_19570</name>
</gene>
<sequence length="171" mass="18924">MPSVSSAANLHIANHLRLADRDLKDAIVLHGCRSRNDAYHLEQAAEKLLLALLTSEGEHVQIKDVHILDRLADRLPEDHPLRSAMQGLGYLKTYATAFRYPKTGGRLPAAIPDDKFDFASVVLRRLIDASARHFQVDLEAGDDVPSGNTNPMRRKAEPRSSSPLKTSPLKT</sequence>
<evidence type="ECO:0000313" key="3">
    <source>
        <dbReference type="EMBL" id="AWN48274.1"/>
    </source>
</evidence>
<feature type="compositionally biased region" description="Polar residues" evidence="1">
    <location>
        <begin position="159"/>
        <end position="171"/>
    </location>
</feature>